<dbReference type="Gene3D" id="1.10.357.10">
    <property type="entry name" value="Tetracycline Repressor, domain 2"/>
    <property type="match status" value="1"/>
</dbReference>
<sequence>MPPTNPARRQALTDGAIDLLAASGVHGVTHRAVENAAALPPGTASNYFPSREALLVATARRIVELHHADMDRTARHHHTDTATPPTHASLADRLAALLTDALLTAATTLRTRYRAIYELQLEAVRRPALASALAGLQDSSIGLTADHHGALGLPIPAEAVPTLVTLYGGALFVLVTTPVDLVNRQLVEPLARAIVRGALPDPGGSTTQ</sequence>
<dbReference type="PROSITE" id="PS50977">
    <property type="entry name" value="HTH_TETR_2"/>
    <property type="match status" value="1"/>
</dbReference>
<dbReference type="RefSeq" id="WP_088994160.1">
    <property type="nucleotide sequence ID" value="NZ_LT607750.1"/>
</dbReference>
<dbReference type="EMBL" id="LT607750">
    <property type="protein sequence ID" value="SCG53080.1"/>
    <property type="molecule type" value="Genomic_DNA"/>
</dbReference>
<dbReference type="SUPFAM" id="SSF46689">
    <property type="entry name" value="Homeodomain-like"/>
    <property type="match status" value="1"/>
</dbReference>
<gene>
    <name evidence="4" type="ORF">GA0070609_2752</name>
</gene>
<feature type="domain" description="HTH tetR-type" evidence="3">
    <location>
        <begin position="6"/>
        <end position="66"/>
    </location>
</feature>
<dbReference type="Proteomes" id="UP000198217">
    <property type="component" value="Chromosome I"/>
</dbReference>
<dbReference type="InterPro" id="IPR001647">
    <property type="entry name" value="HTH_TetR"/>
</dbReference>
<evidence type="ECO:0000259" key="3">
    <source>
        <dbReference type="PROSITE" id="PS50977"/>
    </source>
</evidence>
<dbReference type="GO" id="GO:0003677">
    <property type="term" value="F:DNA binding"/>
    <property type="evidence" value="ECO:0007669"/>
    <property type="project" value="UniProtKB-UniRule"/>
</dbReference>
<dbReference type="InterPro" id="IPR041583">
    <property type="entry name" value="TetR_C_31"/>
</dbReference>
<feature type="DNA-binding region" description="H-T-H motif" evidence="2">
    <location>
        <begin position="29"/>
        <end position="48"/>
    </location>
</feature>
<proteinExistence type="predicted"/>
<dbReference type="Pfam" id="PF17940">
    <property type="entry name" value="TetR_C_31"/>
    <property type="match status" value="1"/>
</dbReference>
<keyword evidence="5" id="KW-1185">Reference proteome</keyword>
<evidence type="ECO:0000313" key="4">
    <source>
        <dbReference type="EMBL" id="SCG53080.1"/>
    </source>
</evidence>
<reference evidence="4 5" key="1">
    <citation type="submission" date="2016-06" db="EMBL/GenBank/DDBJ databases">
        <authorList>
            <person name="Kjaerup R.B."/>
            <person name="Dalgaard T.S."/>
            <person name="Juul-Madsen H.R."/>
        </authorList>
    </citation>
    <scope>NUCLEOTIDE SEQUENCE [LARGE SCALE GENOMIC DNA]</scope>
    <source>
        <strain evidence="4 5">DSM 43904</strain>
    </source>
</reference>
<keyword evidence="1 2" id="KW-0238">DNA-binding</keyword>
<dbReference type="Pfam" id="PF00440">
    <property type="entry name" value="TetR_N"/>
    <property type="match status" value="1"/>
</dbReference>
<dbReference type="AlphaFoldDB" id="A0A1C5I421"/>
<dbReference type="InterPro" id="IPR009057">
    <property type="entry name" value="Homeodomain-like_sf"/>
</dbReference>
<organism evidence="4 5">
    <name type="scientific">Micromonospora echinaurantiaca</name>
    <dbReference type="NCBI Taxonomy" id="47857"/>
    <lineage>
        <taxon>Bacteria</taxon>
        <taxon>Bacillati</taxon>
        <taxon>Actinomycetota</taxon>
        <taxon>Actinomycetes</taxon>
        <taxon>Micromonosporales</taxon>
        <taxon>Micromonosporaceae</taxon>
        <taxon>Micromonospora</taxon>
    </lineage>
</organism>
<accession>A0A1C5I421</accession>
<protein>
    <submittedName>
        <fullName evidence="4">Transcriptional regulator, TetR family</fullName>
    </submittedName>
</protein>
<name>A0A1C5I421_9ACTN</name>
<evidence type="ECO:0000256" key="1">
    <source>
        <dbReference type="ARBA" id="ARBA00023125"/>
    </source>
</evidence>
<evidence type="ECO:0000313" key="5">
    <source>
        <dbReference type="Proteomes" id="UP000198217"/>
    </source>
</evidence>
<evidence type="ECO:0000256" key="2">
    <source>
        <dbReference type="PROSITE-ProRule" id="PRU00335"/>
    </source>
</evidence>